<accession>A0A918JWI8</accession>
<dbReference type="AlphaFoldDB" id="A0A918JWI8"/>
<comment type="caution">
    <text evidence="2">The sequence shown here is derived from an EMBL/GenBank/DDBJ whole genome shotgun (WGS) entry which is preliminary data.</text>
</comment>
<sequence>MQKYIYLIIFLYCLSGCNSPQVTFNKRIISNSEYKEQFFVSEKKAKVRSDVFYYWLKSQKIQFTKSGYSGNLLHGKYTKHYQSNQLAEKGGFNNGIKKGIWNSWYKNGQLATTENWKNGKLSGKNIFYDSIGNIVSIGAYKNDKRSGRWLYPQNGDTIYYKRGEKYMKKEKDTTRNSFFSRFFKKKDSISSTTKKTKKTNFFQKLFTKKSSQKKNKKTYENQKPENQQKTTKKPNFFQRLFAKKNKNT</sequence>
<protein>
    <recommendedName>
        <fullName evidence="4">MORN repeat variant</fullName>
    </recommendedName>
</protein>
<gene>
    <name evidence="2" type="ORF">GCM10007384_30840</name>
</gene>
<evidence type="ECO:0000313" key="2">
    <source>
        <dbReference type="EMBL" id="GGX27311.1"/>
    </source>
</evidence>
<evidence type="ECO:0000313" key="3">
    <source>
        <dbReference type="Proteomes" id="UP000601108"/>
    </source>
</evidence>
<evidence type="ECO:0000256" key="1">
    <source>
        <dbReference type="SAM" id="MobiDB-lite"/>
    </source>
</evidence>
<organism evidence="2 3">
    <name type="scientific">Aquimarina muelleri</name>
    <dbReference type="NCBI Taxonomy" id="279356"/>
    <lineage>
        <taxon>Bacteria</taxon>
        <taxon>Pseudomonadati</taxon>
        <taxon>Bacteroidota</taxon>
        <taxon>Flavobacteriia</taxon>
        <taxon>Flavobacteriales</taxon>
        <taxon>Flavobacteriaceae</taxon>
        <taxon>Aquimarina</taxon>
    </lineage>
</organism>
<name>A0A918JWI8_9FLAO</name>
<dbReference type="RefSeq" id="WP_155837865.1">
    <property type="nucleotide sequence ID" value="NZ_BMWS01000023.1"/>
</dbReference>
<evidence type="ECO:0008006" key="4">
    <source>
        <dbReference type="Google" id="ProtNLM"/>
    </source>
</evidence>
<proteinExistence type="predicted"/>
<reference evidence="2 3" key="1">
    <citation type="journal article" date="2014" name="Int. J. Syst. Evol. Microbiol.">
        <title>Complete genome sequence of Corynebacterium casei LMG S-19264T (=DSM 44701T), isolated from a smear-ripened cheese.</title>
        <authorList>
            <consortium name="US DOE Joint Genome Institute (JGI-PGF)"/>
            <person name="Walter F."/>
            <person name="Albersmeier A."/>
            <person name="Kalinowski J."/>
            <person name="Ruckert C."/>
        </authorList>
    </citation>
    <scope>NUCLEOTIDE SEQUENCE [LARGE SCALE GENOMIC DNA]</scope>
    <source>
        <strain evidence="2 3">KCTC 12285</strain>
    </source>
</reference>
<dbReference type="EMBL" id="BMWS01000023">
    <property type="protein sequence ID" value="GGX27311.1"/>
    <property type="molecule type" value="Genomic_DNA"/>
</dbReference>
<keyword evidence="3" id="KW-1185">Reference proteome</keyword>
<dbReference type="SUPFAM" id="SSF82185">
    <property type="entry name" value="Histone H3 K4-specific methyltransferase SET7/9 N-terminal domain"/>
    <property type="match status" value="1"/>
</dbReference>
<dbReference type="Gene3D" id="3.90.930.1">
    <property type="match status" value="1"/>
</dbReference>
<feature type="region of interest" description="Disordered" evidence="1">
    <location>
        <begin position="208"/>
        <end position="248"/>
    </location>
</feature>
<dbReference type="Proteomes" id="UP000601108">
    <property type="component" value="Unassembled WGS sequence"/>
</dbReference>